<reference evidence="1 2" key="1">
    <citation type="journal article" date="2018" name="Biotechnol. Adv.">
        <title>Improved genomic resources and new bioinformatic workflow for the carcinogenic parasite Clonorchis sinensis: Biotechnological implications.</title>
        <authorList>
            <person name="Wang D."/>
            <person name="Korhonen P.K."/>
            <person name="Gasser R.B."/>
            <person name="Young N.D."/>
        </authorList>
    </citation>
    <scope>NUCLEOTIDE SEQUENCE [LARGE SCALE GENOMIC DNA]</scope>
    <source>
        <strain evidence="1">Cs-k2</strain>
    </source>
</reference>
<dbReference type="Proteomes" id="UP000286415">
    <property type="component" value="Unassembled WGS sequence"/>
</dbReference>
<dbReference type="InterPro" id="IPR011598">
    <property type="entry name" value="bHLH_dom"/>
</dbReference>
<evidence type="ECO:0000313" key="1">
    <source>
        <dbReference type="EMBL" id="KAG5448682.1"/>
    </source>
</evidence>
<organism evidence="1 2">
    <name type="scientific">Clonorchis sinensis</name>
    <name type="common">Chinese liver fluke</name>
    <dbReference type="NCBI Taxonomy" id="79923"/>
    <lineage>
        <taxon>Eukaryota</taxon>
        <taxon>Metazoa</taxon>
        <taxon>Spiralia</taxon>
        <taxon>Lophotrochozoa</taxon>
        <taxon>Platyhelminthes</taxon>
        <taxon>Trematoda</taxon>
        <taxon>Digenea</taxon>
        <taxon>Opisthorchiida</taxon>
        <taxon>Opisthorchiata</taxon>
        <taxon>Opisthorchiidae</taxon>
        <taxon>Clonorchis</taxon>
    </lineage>
</organism>
<comment type="caution">
    <text evidence="1">The sequence shown here is derived from an EMBL/GenBank/DDBJ whole genome shotgun (WGS) entry which is preliminary data.</text>
</comment>
<gene>
    <name evidence="1" type="ORF">CSKR_104109</name>
</gene>
<dbReference type="EMBL" id="NIRI02000042">
    <property type="protein sequence ID" value="KAG5448682.1"/>
    <property type="molecule type" value="Genomic_DNA"/>
</dbReference>
<dbReference type="InterPro" id="IPR036638">
    <property type="entry name" value="HLH_DNA-bd_sf"/>
</dbReference>
<keyword evidence="2" id="KW-1185">Reference proteome</keyword>
<sequence>MFTATQFQNSCSSANPTYTLRPTCPPVTLNLIRNVGTPLRIPAVYATSTPTVAPPQCATGKPRRGRRSLLPPEQREQTRRLKKQNMERRRRACISDKINALHNLALSIVGLDVDQQTQVQSQQLNQQHRLEKADILTTCYKVFEGIAKIAKEKPELQMRLRQLRFKDRHHQPTDNVCAFPDEATQSSTCSDDIVSVVYAPDGAKRSNSRVKENPCRFSHILPGNTSEMNKPPITILMTGKPHCRKSSSTVDSGIYSSPDESMRSECAERLSSPIPRNCLQAQQPRIRLSMNNSLTPHISPLRNWTVIHEDGASSKRKIHESVASSSNPVHQLESTRKSSDSVWRPYL</sequence>
<evidence type="ECO:0000313" key="2">
    <source>
        <dbReference type="Proteomes" id="UP000286415"/>
    </source>
</evidence>
<dbReference type="OrthoDB" id="6264573at2759"/>
<dbReference type="GO" id="GO:0046983">
    <property type="term" value="F:protein dimerization activity"/>
    <property type="evidence" value="ECO:0007669"/>
    <property type="project" value="InterPro"/>
</dbReference>
<dbReference type="Pfam" id="PF00010">
    <property type="entry name" value="HLH"/>
    <property type="match status" value="1"/>
</dbReference>
<protein>
    <submittedName>
        <fullName evidence="1">Uncharacterized protein</fullName>
    </submittedName>
</protein>
<dbReference type="Gene3D" id="4.10.280.10">
    <property type="entry name" value="Helix-loop-helix DNA-binding domain"/>
    <property type="match status" value="1"/>
</dbReference>
<dbReference type="SUPFAM" id="SSF47459">
    <property type="entry name" value="HLH, helix-loop-helix DNA-binding domain"/>
    <property type="match status" value="1"/>
</dbReference>
<name>A0A8T1MIF7_CLOSI</name>
<accession>A0A8T1MIF7</accession>
<reference evidence="1 2" key="2">
    <citation type="journal article" date="2021" name="Genomics">
        <title>High-quality reference genome for Clonorchis sinensis.</title>
        <authorList>
            <person name="Young N.D."/>
            <person name="Stroehlein A.J."/>
            <person name="Kinkar L."/>
            <person name="Wang T."/>
            <person name="Sohn W.M."/>
            <person name="Chang B.C.H."/>
            <person name="Kaur P."/>
            <person name="Weisz D."/>
            <person name="Dudchenko O."/>
            <person name="Aiden E.L."/>
            <person name="Korhonen P.K."/>
            <person name="Gasser R.B."/>
        </authorList>
    </citation>
    <scope>NUCLEOTIDE SEQUENCE [LARGE SCALE GENOMIC DNA]</scope>
    <source>
        <strain evidence="1">Cs-k2</strain>
    </source>
</reference>
<proteinExistence type="predicted"/>